<comment type="similarity">
    <text evidence="2">Belongs to the endoribonuclease YbeY family.</text>
</comment>
<comment type="cofactor">
    <cofactor evidence="1">
        <name>Zn(2+)</name>
        <dbReference type="ChEBI" id="CHEBI:29105"/>
    </cofactor>
</comment>
<dbReference type="Pfam" id="PF02130">
    <property type="entry name" value="YbeY"/>
    <property type="match status" value="1"/>
</dbReference>
<evidence type="ECO:0000256" key="2">
    <source>
        <dbReference type="ARBA" id="ARBA00010875"/>
    </source>
</evidence>
<dbReference type="GO" id="GO:0006364">
    <property type="term" value="P:rRNA processing"/>
    <property type="evidence" value="ECO:0007669"/>
    <property type="project" value="InterPro"/>
</dbReference>
<dbReference type="GO" id="GO:0004519">
    <property type="term" value="F:endonuclease activity"/>
    <property type="evidence" value="ECO:0007669"/>
    <property type="project" value="UniProtKB-KW"/>
</dbReference>
<proteinExistence type="inferred from homology"/>
<evidence type="ECO:0000256" key="5">
    <source>
        <dbReference type="ARBA" id="ARBA00022759"/>
    </source>
</evidence>
<reference evidence="8" key="1">
    <citation type="submission" date="2020-05" db="EMBL/GenBank/DDBJ databases">
        <authorList>
            <person name="Chiriac C."/>
            <person name="Salcher M."/>
            <person name="Ghai R."/>
            <person name="Kavagutti S V."/>
        </authorList>
    </citation>
    <scope>NUCLEOTIDE SEQUENCE</scope>
</reference>
<dbReference type="InterPro" id="IPR002036">
    <property type="entry name" value="YbeY"/>
</dbReference>
<evidence type="ECO:0000313" key="8">
    <source>
        <dbReference type="EMBL" id="CAB4610177.1"/>
    </source>
</evidence>
<gene>
    <name evidence="8" type="ORF">UFOPK1826_01208</name>
</gene>
<name>A0A6J6H9G1_9ZZZZ</name>
<dbReference type="Gene3D" id="3.40.390.30">
    <property type="entry name" value="Metalloproteases ('zincins'), catalytic domain"/>
    <property type="match status" value="1"/>
</dbReference>
<dbReference type="GO" id="GO:0004222">
    <property type="term" value="F:metalloendopeptidase activity"/>
    <property type="evidence" value="ECO:0007669"/>
    <property type="project" value="InterPro"/>
</dbReference>
<dbReference type="PANTHER" id="PTHR46986:SF1">
    <property type="entry name" value="ENDORIBONUCLEASE YBEY, CHLOROPLASTIC"/>
    <property type="match status" value="1"/>
</dbReference>
<dbReference type="SUPFAM" id="SSF55486">
    <property type="entry name" value="Metalloproteases ('zincins'), catalytic domain"/>
    <property type="match status" value="1"/>
</dbReference>
<evidence type="ECO:0000256" key="6">
    <source>
        <dbReference type="ARBA" id="ARBA00022801"/>
    </source>
</evidence>
<keyword evidence="5" id="KW-0255">Endonuclease</keyword>
<keyword evidence="3" id="KW-0540">Nuclease</keyword>
<dbReference type="InterPro" id="IPR023091">
    <property type="entry name" value="MetalPrtase_cat_dom_sf_prd"/>
</dbReference>
<sequence>MSEPHVKKVGPQKIGGEGDIEIFCADEQSDISIDVPRWRQLSENILRSQGVRGAAELTLMFVPETAITGLNEQYMGKTGSTDVLAFPLDAIESFRSPGPGAISRGPERVPIDLNDLPILLGDVVICPIVASRQAPSHAGNLDDEIALLIVHGILHVLGFDHDTEDKTNKMQEFERTLLEKHHWNSPMPDSFKKVYEL</sequence>
<organism evidence="8">
    <name type="scientific">freshwater metagenome</name>
    <dbReference type="NCBI Taxonomy" id="449393"/>
    <lineage>
        <taxon>unclassified sequences</taxon>
        <taxon>metagenomes</taxon>
        <taxon>ecological metagenomes</taxon>
    </lineage>
</organism>
<dbReference type="GO" id="GO:0046872">
    <property type="term" value="F:metal ion binding"/>
    <property type="evidence" value="ECO:0007669"/>
    <property type="project" value="UniProtKB-KW"/>
</dbReference>
<evidence type="ECO:0000256" key="3">
    <source>
        <dbReference type="ARBA" id="ARBA00022722"/>
    </source>
</evidence>
<evidence type="ECO:0000256" key="4">
    <source>
        <dbReference type="ARBA" id="ARBA00022723"/>
    </source>
</evidence>
<keyword evidence="4" id="KW-0479">Metal-binding</keyword>
<evidence type="ECO:0000256" key="7">
    <source>
        <dbReference type="ARBA" id="ARBA00022833"/>
    </source>
</evidence>
<protein>
    <submittedName>
        <fullName evidence="8">Unannotated protein</fullName>
    </submittedName>
</protein>
<dbReference type="PANTHER" id="PTHR46986">
    <property type="entry name" value="ENDORIBONUCLEASE YBEY, CHLOROPLASTIC"/>
    <property type="match status" value="1"/>
</dbReference>
<dbReference type="EMBL" id="CAEZUN010000172">
    <property type="protein sequence ID" value="CAB4610177.1"/>
    <property type="molecule type" value="Genomic_DNA"/>
</dbReference>
<dbReference type="AlphaFoldDB" id="A0A6J6H9G1"/>
<keyword evidence="6" id="KW-0378">Hydrolase</keyword>
<dbReference type="HAMAP" id="MF_00009">
    <property type="entry name" value="Endoribonucl_YbeY"/>
    <property type="match status" value="1"/>
</dbReference>
<dbReference type="NCBIfam" id="TIGR00043">
    <property type="entry name" value="rRNA maturation RNase YbeY"/>
    <property type="match status" value="1"/>
</dbReference>
<accession>A0A6J6H9G1</accession>
<evidence type="ECO:0000256" key="1">
    <source>
        <dbReference type="ARBA" id="ARBA00001947"/>
    </source>
</evidence>
<keyword evidence="7" id="KW-0862">Zinc</keyword>